<proteinExistence type="predicted"/>
<comment type="caution">
    <text evidence="3">The sequence shown here is derived from an EMBL/GenBank/DDBJ whole genome shotgun (WGS) entry which is preliminary data.</text>
</comment>
<dbReference type="InterPro" id="IPR057191">
    <property type="entry name" value="DUF7869"/>
</dbReference>
<sequence length="232" mass="26303">METDSDNESGDVCGSTTSTRGVKRKIRRSSWKKENAQKKRNSGKSYISRSGKRIPAKRFSVVKTCCKLNCAEARMKTFQQALKMGAVATTENRGKHTNRPRKIDQEIWDMTKKNPSSVCSFLYDFLTHKLEVLHNVKSVILFSDSCGGQNKNITVVNFCAWLSKSLNLNISHIFPVRGHSYNQNDRNFGMYGQVLKRVQTIEHPSQYLNIMTECCTKPSSFSAVMSSDIIED</sequence>
<evidence type="ECO:0000256" key="1">
    <source>
        <dbReference type="SAM" id="MobiDB-lite"/>
    </source>
</evidence>
<dbReference type="Pfam" id="PF25273">
    <property type="entry name" value="DUF7869"/>
    <property type="match status" value="1"/>
</dbReference>
<accession>A0ABQ8SWP2</accession>
<evidence type="ECO:0000313" key="3">
    <source>
        <dbReference type="EMBL" id="KAJ4437865.1"/>
    </source>
</evidence>
<dbReference type="Proteomes" id="UP001148838">
    <property type="component" value="Unassembled WGS sequence"/>
</dbReference>
<feature type="region of interest" description="Disordered" evidence="1">
    <location>
        <begin position="1"/>
        <end position="49"/>
    </location>
</feature>
<evidence type="ECO:0000313" key="4">
    <source>
        <dbReference type="Proteomes" id="UP001148838"/>
    </source>
</evidence>
<evidence type="ECO:0000259" key="2">
    <source>
        <dbReference type="Pfam" id="PF25273"/>
    </source>
</evidence>
<feature type="domain" description="DUF7869" evidence="2">
    <location>
        <begin position="110"/>
        <end position="220"/>
    </location>
</feature>
<dbReference type="EMBL" id="JAJSOF020000019">
    <property type="protein sequence ID" value="KAJ4437865.1"/>
    <property type="molecule type" value="Genomic_DNA"/>
</dbReference>
<feature type="compositionally biased region" description="Basic residues" evidence="1">
    <location>
        <begin position="21"/>
        <end position="30"/>
    </location>
</feature>
<keyword evidence="4" id="KW-1185">Reference proteome</keyword>
<protein>
    <recommendedName>
        <fullName evidence="2">DUF7869 domain-containing protein</fullName>
    </recommendedName>
</protein>
<name>A0ABQ8SWP2_PERAM</name>
<gene>
    <name evidence="3" type="ORF">ANN_13804</name>
</gene>
<reference evidence="3 4" key="1">
    <citation type="journal article" date="2022" name="Allergy">
        <title>Genome assembly and annotation of Periplaneta americana reveal a comprehensive cockroach allergen profile.</title>
        <authorList>
            <person name="Wang L."/>
            <person name="Xiong Q."/>
            <person name="Saelim N."/>
            <person name="Wang L."/>
            <person name="Nong W."/>
            <person name="Wan A.T."/>
            <person name="Shi M."/>
            <person name="Liu X."/>
            <person name="Cao Q."/>
            <person name="Hui J.H.L."/>
            <person name="Sookrung N."/>
            <person name="Leung T.F."/>
            <person name="Tungtrongchitr A."/>
            <person name="Tsui S.K.W."/>
        </authorList>
    </citation>
    <scope>NUCLEOTIDE SEQUENCE [LARGE SCALE GENOMIC DNA]</scope>
    <source>
        <strain evidence="3">PWHHKU_190912</strain>
    </source>
</reference>
<organism evidence="3 4">
    <name type="scientific">Periplaneta americana</name>
    <name type="common">American cockroach</name>
    <name type="synonym">Blatta americana</name>
    <dbReference type="NCBI Taxonomy" id="6978"/>
    <lineage>
        <taxon>Eukaryota</taxon>
        <taxon>Metazoa</taxon>
        <taxon>Ecdysozoa</taxon>
        <taxon>Arthropoda</taxon>
        <taxon>Hexapoda</taxon>
        <taxon>Insecta</taxon>
        <taxon>Pterygota</taxon>
        <taxon>Neoptera</taxon>
        <taxon>Polyneoptera</taxon>
        <taxon>Dictyoptera</taxon>
        <taxon>Blattodea</taxon>
        <taxon>Blattoidea</taxon>
        <taxon>Blattidae</taxon>
        <taxon>Blattinae</taxon>
        <taxon>Periplaneta</taxon>
    </lineage>
</organism>